<keyword evidence="1" id="KW-0449">Lipoprotein</keyword>
<dbReference type="Proteomes" id="UP001652580">
    <property type="component" value="Chromosome 21"/>
</dbReference>
<dbReference type="GeneID" id="130706167"/>
<keyword evidence="1" id="KW-0479">Metal-binding</keyword>
<comment type="subcellular location">
    <subcellularLocation>
        <location evidence="1">Membrane</location>
        <topology evidence="1">Lipid-anchor</topology>
        <topology evidence="1">GPI-anchor</topology>
    </subcellularLocation>
</comment>
<comment type="similarity">
    <text evidence="1">Belongs to the metallo-dependent hydrolases superfamily. Peptidase M19 family.</text>
</comment>
<dbReference type="InterPro" id="IPR032466">
    <property type="entry name" value="Metal_Hydrolase"/>
</dbReference>
<dbReference type="RefSeq" id="XP_057393478.1">
    <property type="nucleotide sequence ID" value="XM_057537495.1"/>
</dbReference>
<keyword evidence="1" id="KW-0325">Glycoprotein</keyword>
<dbReference type="InterPro" id="IPR008257">
    <property type="entry name" value="Pept_M19"/>
</dbReference>
<sequence>MAPYRDTGSPEHLWPQRRSHAALGVRGAGCRQMGTRCAPGRPRAEGGPLTEAAQLGQEDPPLPPCLALRSLRPGGLEGPRALSQRRLLRLLLLLLRLLLRPGTRVQTTPGTSSTPSPRERTRAPRRDFPLVDGGLQCVRAGGGRHNDMPLVLRQFYHNGLQDVNLCNFSHGQTSLDRLKDGLVGAQLAARGVCKNTRNVPDDILQLLKNGGIVMVPLSVRVLQCNPLANVPTVADHFDHIRAVTGCKFIGIGGDYDGAGRFPQGLEDVSIYPVLIEELMRRGWSEKELWGVLRGNVRRVFRQVEQVREENEGQSPLEDEFPDEQLDSSCRSVLPRLHQREDRAPDQKLTRAAELAAAELYRSRPFHTVRQFRGELVFLDVLPLGDVYNAAGFSTRSPWSLVLDGALQCSVPAVGRCWNTV</sequence>
<evidence type="ECO:0000256" key="2">
    <source>
        <dbReference type="SAM" id="MobiDB-lite"/>
    </source>
</evidence>
<dbReference type="PANTHER" id="PTHR10443">
    <property type="entry name" value="MICROSOMAL DIPEPTIDASE"/>
    <property type="match status" value="1"/>
</dbReference>
<keyword evidence="1" id="KW-0482">Metalloprotease</keyword>
<keyword evidence="1" id="KW-0336">GPI-anchor</keyword>
<accession>A0ABM3SUE8</accession>
<dbReference type="PROSITE" id="PS51365">
    <property type="entry name" value="RENAL_DIPEPTIDASE_2"/>
    <property type="match status" value="1"/>
</dbReference>
<evidence type="ECO:0000313" key="3">
    <source>
        <dbReference type="Proteomes" id="UP001652580"/>
    </source>
</evidence>
<evidence type="ECO:0000313" key="4">
    <source>
        <dbReference type="RefSeq" id="XP_057393478.1"/>
    </source>
</evidence>
<keyword evidence="3" id="KW-1185">Reference proteome</keyword>
<keyword evidence="1" id="KW-0645">Protease</keyword>
<organism evidence="3 4">
    <name type="scientific">Balaenoptera acutorostrata</name>
    <name type="common">Common minke whale</name>
    <name type="synonym">Balaena rostrata</name>
    <dbReference type="NCBI Taxonomy" id="9767"/>
    <lineage>
        <taxon>Eukaryota</taxon>
        <taxon>Metazoa</taxon>
        <taxon>Chordata</taxon>
        <taxon>Craniata</taxon>
        <taxon>Vertebrata</taxon>
        <taxon>Euteleostomi</taxon>
        <taxon>Mammalia</taxon>
        <taxon>Eutheria</taxon>
        <taxon>Laurasiatheria</taxon>
        <taxon>Artiodactyla</taxon>
        <taxon>Whippomorpha</taxon>
        <taxon>Cetacea</taxon>
        <taxon>Mysticeti</taxon>
        <taxon>Balaenopteridae</taxon>
        <taxon>Balaenoptera</taxon>
    </lineage>
</organism>
<feature type="compositionally biased region" description="Low complexity" evidence="2">
    <location>
        <begin position="107"/>
        <end position="116"/>
    </location>
</feature>
<name>A0ABM3SUE8_BALAC</name>
<reference evidence="4" key="1">
    <citation type="submission" date="2025-08" db="UniProtKB">
        <authorList>
            <consortium name="RefSeq"/>
        </authorList>
    </citation>
    <scope>IDENTIFICATION</scope>
</reference>
<keyword evidence="1" id="KW-1015">Disulfide bond</keyword>
<comment type="catalytic activity">
    <reaction evidence="1">
        <text>an L-aminoacyl-L-amino acid + H2O = 2 an L-alpha-amino acid</text>
        <dbReference type="Rhea" id="RHEA:48940"/>
        <dbReference type="ChEBI" id="CHEBI:15377"/>
        <dbReference type="ChEBI" id="CHEBI:59869"/>
        <dbReference type="ChEBI" id="CHEBI:77460"/>
        <dbReference type="EC" id="3.4.13.19"/>
    </reaction>
</comment>
<gene>
    <name evidence="4" type="primary">LOC130706167</name>
</gene>
<keyword evidence="1" id="KW-0378">Hydrolase</keyword>
<keyword evidence="1" id="KW-0472">Membrane</keyword>
<proteinExistence type="inferred from homology"/>
<keyword evidence="1" id="KW-0862">Zinc</keyword>
<keyword evidence="1" id="KW-0224">Dipeptidase</keyword>
<feature type="region of interest" description="Disordered" evidence="2">
    <location>
        <begin position="104"/>
        <end position="127"/>
    </location>
</feature>
<evidence type="ECO:0000256" key="1">
    <source>
        <dbReference type="RuleBase" id="RU341113"/>
    </source>
</evidence>
<comment type="subunit">
    <text evidence="1">Homodimer; disulfide-linked.</text>
</comment>
<dbReference type="Pfam" id="PF01244">
    <property type="entry name" value="Peptidase_M19"/>
    <property type="match status" value="1"/>
</dbReference>
<comment type="cofactor">
    <cofactor evidence="1">
        <name>Zn(2+)</name>
        <dbReference type="ChEBI" id="CHEBI:29105"/>
    </cofactor>
</comment>
<protein>
    <recommendedName>
        <fullName evidence="1">Dipeptidase</fullName>
        <ecNumber evidence="1">3.4.13.19</ecNumber>
    </recommendedName>
</protein>
<feature type="compositionally biased region" description="Basic and acidic residues" evidence="2">
    <location>
        <begin position="117"/>
        <end position="127"/>
    </location>
</feature>
<dbReference type="EC" id="3.4.13.19" evidence="1"/>
<dbReference type="Gene3D" id="3.20.20.140">
    <property type="entry name" value="Metal-dependent hydrolases"/>
    <property type="match status" value="1"/>
</dbReference>
<dbReference type="SUPFAM" id="SSF51556">
    <property type="entry name" value="Metallo-dependent hydrolases"/>
    <property type="match status" value="1"/>
</dbReference>
<dbReference type="PANTHER" id="PTHR10443:SF9">
    <property type="entry name" value="DIPEPTIDASE 2"/>
    <property type="match status" value="1"/>
</dbReference>